<reference evidence="1 2" key="1">
    <citation type="submission" date="2017-05" db="EMBL/GenBank/DDBJ databases">
        <title>Vagococcus spp. assemblies.</title>
        <authorList>
            <person name="Gulvik C.A."/>
        </authorList>
    </citation>
    <scope>NUCLEOTIDE SEQUENCE [LARGE SCALE GENOMIC DNA]</scope>
    <source>
        <strain evidence="1 2">CCUG 51432</strain>
    </source>
</reference>
<proteinExistence type="predicted"/>
<evidence type="ECO:0000313" key="1">
    <source>
        <dbReference type="EMBL" id="RSU10322.1"/>
    </source>
</evidence>
<organism evidence="1 2">
    <name type="scientific">Vagococcus elongatus</name>
    <dbReference type="NCBI Taxonomy" id="180344"/>
    <lineage>
        <taxon>Bacteria</taxon>
        <taxon>Bacillati</taxon>
        <taxon>Bacillota</taxon>
        <taxon>Bacilli</taxon>
        <taxon>Lactobacillales</taxon>
        <taxon>Enterococcaceae</taxon>
        <taxon>Vagococcus</taxon>
    </lineage>
</organism>
<gene>
    <name evidence="1" type="ORF">CBF29_09935</name>
</gene>
<dbReference type="AlphaFoldDB" id="A0A430AQC5"/>
<dbReference type="Proteomes" id="UP000287605">
    <property type="component" value="Unassembled WGS sequence"/>
</dbReference>
<name>A0A430AQC5_9ENTE</name>
<dbReference type="EMBL" id="NGKA01000015">
    <property type="protein sequence ID" value="RSU10322.1"/>
    <property type="molecule type" value="Genomic_DNA"/>
</dbReference>
<comment type="caution">
    <text evidence="1">The sequence shown here is derived from an EMBL/GenBank/DDBJ whole genome shotgun (WGS) entry which is preliminary data.</text>
</comment>
<evidence type="ECO:0000313" key="2">
    <source>
        <dbReference type="Proteomes" id="UP000287605"/>
    </source>
</evidence>
<accession>A0A430AQC5</accession>
<keyword evidence="2" id="KW-1185">Reference proteome</keyword>
<dbReference type="RefSeq" id="WP_126809568.1">
    <property type="nucleotide sequence ID" value="NZ_NGKA01000015.1"/>
</dbReference>
<sequence length="99" mass="11438">MKVKFNVNGKLPSDEVVFTISANKLTEEVKELMQTIEKKELGSQSEVVPVTLFDKIIMLKKVDVIAVEDFGDELTIYAIQGKYQAREPMYRFIRYSIFN</sequence>
<protein>
    <submittedName>
        <fullName evidence="1">Uncharacterized protein</fullName>
    </submittedName>
</protein>
<dbReference type="OrthoDB" id="2136316at2"/>